<name>A0A9P6UIG7_9FUNG</name>
<evidence type="ECO:0000256" key="1">
    <source>
        <dbReference type="ARBA" id="ARBA00022723"/>
    </source>
</evidence>
<dbReference type="PANTHER" id="PTHR10587">
    <property type="entry name" value="GLYCOSYL TRANSFERASE-RELATED"/>
    <property type="match status" value="1"/>
</dbReference>
<dbReference type="InterPro" id="IPR011330">
    <property type="entry name" value="Glyco_hydro/deAcase_b/a-brl"/>
</dbReference>
<evidence type="ECO:0000313" key="6">
    <source>
        <dbReference type="EMBL" id="KAG0302332.1"/>
    </source>
</evidence>
<dbReference type="Proteomes" id="UP000823405">
    <property type="component" value="Unassembled WGS sequence"/>
</dbReference>
<keyword evidence="1" id="KW-0479">Metal-binding</keyword>
<sequence length="210" mass="22401">MKYIRPPYGDCDNRVREILRQMGYVNVIWSQGWDTNDWRLPLNQIKTPQIVSTFKNALENVRLVKSSMTGALGGPITLEHDLTEETIDLAKTIIELGKKDGLKPMSLAQCLSDPNPYQGNGKSSTPLNKDGAAATTTTQVPNSTNNNNNNNDGKSSVGNSPNSAIGDNHSAGSGSSTTTTKGKSAATSLQSMGVVALGSISVIVSYFLIL</sequence>
<feature type="compositionally biased region" description="Polar residues" evidence="3">
    <location>
        <begin position="152"/>
        <end position="165"/>
    </location>
</feature>
<evidence type="ECO:0000313" key="7">
    <source>
        <dbReference type="Proteomes" id="UP000823405"/>
    </source>
</evidence>
<dbReference type="PANTHER" id="PTHR10587:SF133">
    <property type="entry name" value="CHITIN DEACETYLASE 1-RELATED"/>
    <property type="match status" value="1"/>
</dbReference>
<feature type="compositionally biased region" description="Polar residues" evidence="3">
    <location>
        <begin position="115"/>
        <end position="127"/>
    </location>
</feature>
<keyword evidence="2" id="KW-0378">Hydrolase</keyword>
<dbReference type="GO" id="GO:0009272">
    <property type="term" value="P:fungal-type cell wall biogenesis"/>
    <property type="evidence" value="ECO:0007669"/>
    <property type="project" value="UniProtKB-ARBA"/>
</dbReference>
<feature type="region of interest" description="Disordered" evidence="3">
    <location>
        <begin position="107"/>
        <end position="182"/>
    </location>
</feature>
<keyword evidence="4" id="KW-0812">Transmembrane</keyword>
<dbReference type="OrthoDB" id="407355at2759"/>
<dbReference type="AlphaFoldDB" id="A0A9P6UIG7"/>
<dbReference type="GO" id="GO:0016020">
    <property type="term" value="C:membrane"/>
    <property type="evidence" value="ECO:0007669"/>
    <property type="project" value="TreeGrafter"/>
</dbReference>
<dbReference type="PROSITE" id="PS51677">
    <property type="entry name" value="NODB"/>
    <property type="match status" value="1"/>
</dbReference>
<dbReference type="InterPro" id="IPR002509">
    <property type="entry name" value="NODB_dom"/>
</dbReference>
<dbReference type="GO" id="GO:0004099">
    <property type="term" value="F:chitin deacetylase activity"/>
    <property type="evidence" value="ECO:0007669"/>
    <property type="project" value="TreeGrafter"/>
</dbReference>
<dbReference type="EMBL" id="JAAAIN010001523">
    <property type="protein sequence ID" value="KAG0302332.1"/>
    <property type="molecule type" value="Genomic_DNA"/>
</dbReference>
<proteinExistence type="predicted"/>
<feature type="compositionally biased region" description="Low complexity" evidence="3">
    <location>
        <begin position="170"/>
        <end position="182"/>
    </location>
</feature>
<feature type="transmembrane region" description="Helical" evidence="4">
    <location>
        <begin position="191"/>
        <end position="209"/>
    </location>
</feature>
<organism evidence="6 7">
    <name type="scientific">Linnemannia gamsii</name>
    <dbReference type="NCBI Taxonomy" id="64522"/>
    <lineage>
        <taxon>Eukaryota</taxon>
        <taxon>Fungi</taxon>
        <taxon>Fungi incertae sedis</taxon>
        <taxon>Mucoromycota</taxon>
        <taxon>Mortierellomycotina</taxon>
        <taxon>Mortierellomycetes</taxon>
        <taxon>Mortierellales</taxon>
        <taxon>Mortierellaceae</taxon>
        <taxon>Linnemannia</taxon>
    </lineage>
</organism>
<dbReference type="SUPFAM" id="SSF88713">
    <property type="entry name" value="Glycoside hydrolase/deacetylase"/>
    <property type="match status" value="1"/>
</dbReference>
<keyword evidence="7" id="KW-1185">Reference proteome</keyword>
<feature type="compositionally biased region" description="Low complexity" evidence="3">
    <location>
        <begin position="135"/>
        <end position="151"/>
    </location>
</feature>
<evidence type="ECO:0000256" key="3">
    <source>
        <dbReference type="SAM" id="MobiDB-lite"/>
    </source>
</evidence>
<evidence type="ECO:0000259" key="5">
    <source>
        <dbReference type="PROSITE" id="PS51677"/>
    </source>
</evidence>
<reference evidence="6" key="1">
    <citation type="journal article" date="2020" name="Fungal Divers.">
        <title>Resolving the Mortierellaceae phylogeny through synthesis of multi-gene phylogenetics and phylogenomics.</title>
        <authorList>
            <person name="Vandepol N."/>
            <person name="Liber J."/>
            <person name="Desiro A."/>
            <person name="Na H."/>
            <person name="Kennedy M."/>
            <person name="Barry K."/>
            <person name="Grigoriev I.V."/>
            <person name="Miller A.N."/>
            <person name="O'Donnell K."/>
            <person name="Stajich J.E."/>
            <person name="Bonito G."/>
        </authorList>
    </citation>
    <scope>NUCLEOTIDE SEQUENCE</scope>
    <source>
        <strain evidence="6">NVP60</strain>
    </source>
</reference>
<evidence type="ECO:0000256" key="4">
    <source>
        <dbReference type="SAM" id="Phobius"/>
    </source>
</evidence>
<dbReference type="GO" id="GO:0005975">
    <property type="term" value="P:carbohydrate metabolic process"/>
    <property type="evidence" value="ECO:0007669"/>
    <property type="project" value="InterPro"/>
</dbReference>
<accession>A0A9P6UIG7</accession>
<keyword evidence="4" id="KW-1133">Transmembrane helix</keyword>
<dbReference type="GO" id="GO:0046872">
    <property type="term" value="F:metal ion binding"/>
    <property type="evidence" value="ECO:0007669"/>
    <property type="project" value="UniProtKB-KW"/>
</dbReference>
<protein>
    <submittedName>
        <fullName evidence="6">Chitin deacetylase</fullName>
    </submittedName>
</protein>
<keyword evidence="4" id="KW-0472">Membrane</keyword>
<feature type="domain" description="NodB homology" evidence="5">
    <location>
        <begin position="1"/>
        <end position="105"/>
    </location>
</feature>
<gene>
    <name evidence="6" type="primary">CDA2_3</name>
    <name evidence="6" type="ORF">BGZ97_002399</name>
</gene>
<evidence type="ECO:0000256" key="2">
    <source>
        <dbReference type="ARBA" id="ARBA00022801"/>
    </source>
</evidence>
<dbReference type="Gene3D" id="3.20.20.370">
    <property type="entry name" value="Glycoside hydrolase/deacetylase"/>
    <property type="match status" value="1"/>
</dbReference>
<comment type="caution">
    <text evidence="6">The sequence shown here is derived from an EMBL/GenBank/DDBJ whole genome shotgun (WGS) entry which is preliminary data.</text>
</comment>
<dbReference type="InterPro" id="IPR050248">
    <property type="entry name" value="Polysacc_deacetylase_ArnD"/>
</dbReference>